<evidence type="ECO:0000256" key="4">
    <source>
        <dbReference type="ARBA" id="ARBA00022640"/>
    </source>
</evidence>
<name>A0A0G3SFD6_9EUGL</name>
<dbReference type="InterPro" id="IPR010284">
    <property type="entry name" value="PSII_Ycf12_core-subunit"/>
</dbReference>
<proteinExistence type="inferred from homology"/>
<dbReference type="EMBL" id="KP410781">
    <property type="protein sequence ID" value="AKL38999.1"/>
    <property type="molecule type" value="Genomic_DNA"/>
</dbReference>
<keyword evidence="2 12" id="KW-0150">Chloroplast</keyword>
<comment type="subunit">
    <text evidence="11">PSII is composed of 1 copy each of membrane proteins PsbA, PsbB, PsbC, PsbD, PsbE, PsbF, PsbH, PsbI, PsbJ, PsbK, PsbL, PsbM, PsbT, PsbX, PsbY, PsbZ, Psb30/Ycf12, peripheral proteins of the oxygen-evolving complex and a large number of cofactors. It forms dimeric complexes.</text>
</comment>
<evidence type="ECO:0000256" key="7">
    <source>
        <dbReference type="ARBA" id="ARBA00023078"/>
    </source>
</evidence>
<keyword evidence="6 11" id="KW-1133">Transmembrane helix</keyword>
<dbReference type="GeneID" id="24571250"/>
<keyword evidence="7 11" id="KW-0793">Thylakoid</keyword>
<dbReference type="GO" id="GO:0015979">
    <property type="term" value="P:photosynthesis"/>
    <property type="evidence" value="ECO:0007669"/>
    <property type="project" value="UniProtKB-KW"/>
</dbReference>
<evidence type="ECO:0000256" key="2">
    <source>
        <dbReference type="ARBA" id="ARBA00022528"/>
    </source>
</evidence>
<dbReference type="AlphaFoldDB" id="A0A0G3SFD6"/>
<gene>
    <name evidence="11 12" type="primary">psb30</name>
    <name evidence="11" type="synonym">ycf12</name>
</gene>
<dbReference type="Pfam" id="PF05969">
    <property type="entry name" value="PSII_Ycf12"/>
    <property type="match status" value="1"/>
</dbReference>
<evidence type="ECO:0000256" key="3">
    <source>
        <dbReference type="ARBA" id="ARBA00022531"/>
    </source>
</evidence>
<feature type="transmembrane region" description="Helical" evidence="11">
    <location>
        <begin position="6"/>
        <end position="29"/>
    </location>
</feature>
<comment type="function">
    <text evidence="11">A core subunit of photosystem II (PSII), probably helps stabilize the reaction center.</text>
</comment>
<evidence type="ECO:0000256" key="1">
    <source>
        <dbReference type="ARBA" id="ARBA00004167"/>
    </source>
</evidence>
<evidence type="ECO:0000313" key="12">
    <source>
        <dbReference type="EMBL" id="AKL38999.1"/>
    </source>
</evidence>
<comment type="similarity">
    <text evidence="11">Belongs to the Psb30/Ycf12 family.</text>
</comment>
<evidence type="ECO:0000256" key="10">
    <source>
        <dbReference type="ARBA" id="ARBA00038830"/>
    </source>
</evidence>
<protein>
    <recommendedName>
        <fullName evidence="11">Photosystem II reaction center protein Psb30</fullName>
    </recommendedName>
    <alternativeName>
        <fullName evidence="11">Photosystem II reaction center protein Ycf12</fullName>
    </alternativeName>
</protein>
<dbReference type="NCBIfam" id="NF010239">
    <property type="entry name" value="PRK13686.1"/>
    <property type="match status" value="1"/>
</dbReference>
<keyword evidence="5 11" id="KW-0812">Transmembrane</keyword>
<evidence type="ECO:0000256" key="5">
    <source>
        <dbReference type="ARBA" id="ARBA00022692"/>
    </source>
</evidence>
<evidence type="ECO:0000256" key="8">
    <source>
        <dbReference type="ARBA" id="ARBA00023136"/>
    </source>
</evidence>
<keyword evidence="4 12" id="KW-0934">Plastid</keyword>
<evidence type="ECO:0000256" key="11">
    <source>
        <dbReference type="HAMAP-Rule" id="MF_01329"/>
    </source>
</evidence>
<geneLocation type="chloroplast" evidence="12"/>
<keyword evidence="3 11" id="KW-0602">Photosynthesis</keyword>
<comment type="subcellular location">
    <subcellularLocation>
        <location evidence="1">Membrane</location>
        <topology evidence="1">Single-pass membrane protein</topology>
    </subcellularLocation>
    <subcellularLocation>
        <location evidence="11">Plastid</location>
        <location evidence="11">Chloroplast thylakoid membrane</location>
        <topology evidence="11">Single-pass membrane protein</topology>
    </subcellularLocation>
</comment>
<accession>A0A0G3SFD6</accession>
<sequence length="34" mass="3682">MNTVEIIIQLGSLLLIVTAGPIIVFLLFVKQGNL</sequence>
<dbReference type="GO" id="GO:0009523">
    <property type="term" value="C:photosystem II"/>
    <property type="evidence" value="ECO:0007669"/>
    <property type="project" value="UniProtKB-KW"/>
</dbReference>
<dbReference type="HAMAP" id="MF_01329">
    <property type="entry name" value="PSII_Psb30_Ycf12"/>
    <property type="match status" value="1"/>
</dbReference>
<evidence type="ECO:0000256" key="9">
    <source>
        <dbReference type="ARBA" id="ARBA00023276"/>
    </source>
</evidence>
<dbReference type="RefSeq" id="YP_009145374.1">
    <property type="nucleotide sequence ID" value="NC_027286.1"/>
</dbReference>
<dbReference type="GO" id="GO:0009535">
    <property type="term" value="C:chloroplast thylakoid membrane"/>
    <property type="evidence" value="ECO:0007669"/>
    <property type="project" value="UniProtKB-SubCell"/>
</dbReference>
<comment type="subunit">
    <text evidence="10">PSII is composed of 1 copy each of membrane proteins PsbA, PsbB, PsbC, PsbD, PsbE, PsbF, PsbH, PsbI, PsbJ, PsbK, PsbL, PsbM, PsbT, PsbY, PsbZ, Psb30/Ycf12, peripheral proteins of the oxygen-evolving complex and a large number of cofactors. It forms dimeric complexes.</text>
</comment>
<reference evidence="12" key="1">
    <citation type="journal article" date="2015" name="J. Eukaryot. Microbiol.">
        <title>Chloroplast Genome Evolution in the Euglenaceae.</title>
        <authorList>
            <person name="Bennett M.S."/>
            <person name="Triemer R.E."/>
        </authorList>
    </citation>
    <scope>NUCLEOTIDE SEQUENCE</scope>
    <source>
        <strain evidence="12">SAG 10.88</strain>
    </source>
</reference>
<keyword evidence="9 11" id="KW-0604">Photosystem II</keyword>
<keyword evidence="8 11" id="KW-0472">Membrane</keyword>
<evidence type="ECO:0000256" key="6">
    <source>
        <dbReference type="ARBA" id="ARBA00022989"/>
    </source>
</evidence>
<organism evidence="12">
    <name type="scientific">Cryptoglena skujai</name>
    <dbReference type="NCBI Taxonomy" id="161229"/>
    <lineage>
        <taxon>Eukaryota</taxon>
        <taxon>Discoba</taxon>
        <taxon>Euglenozoa</taxon>
        <taxon>Euglenida</taxon>
        <taxon>Spirocuta</taxon>
        <taxon>Euglenophyceae</taxon>
        <taxon>Euglenales</taxon>
        <taxon>Euglenaceae</taxon>
        <taxon>Cryptoglena</taxon>
    </lineage>
</organism>